<gene>
    <name evidence="5" type="ORF">AOX59_01840</name>
</gene>
<evidence type="ECO:0000256" key="2">
    <source>
        <dbReference type="SAM" id="SignalP"/>
    </source>
</evidence>
<keyword evidence="1" id="KW-1133">Transmembrane helix</keyword>
<evidence type="ECO:0000313" key="5">
    <source>
        <dbReference type="EMBL" id="ALX47450.1"/>
    </source>
</evidence>
<feature type="domain" description="Predicted membrane protein YciQ-like C-terminal" evidence="4">
    <location>
        <begin position="283"/>
        <end position="559"/>
    </location>
</feature>
<evidence type="ECO:0008006" key="7">
    <source>
        <dbReference type="Google" id="ProtNLM"/>
    </source>
</evidence>
<evidence type="ECO:0000256" key="1">
    <source>
        <dbReference type="SAM" id="Phobius"/>
    </source>
</evidence>
<dbReference type="AlphaFoldDB" id="A0A0U4G482"/>
<dbReference type="PROSITE" id="PS51257">
    <property type="entry name" value="PROKAR_LIPOPROTEIN"/>
    <property type="match status" value="1"/>
</dbReference>
<accession>A0A0U4G482</accession>
<dbReference type="Proteomes" id="UP000050331">
    <property type="component" value="Chromosome"/>
</dbReference>
<feature type="transmembrane region" description="Helical" evidence="1">
    <location>
        <begin position="242"/>
        <end position="263"/>
    </location>
</feature>
<keyword evidence="1" id="KW-0472">Membrane</keyword>
<feature type="transmembrane region" description="Helical" evidence="1">
    <location>
        <begin position="468"/>
        <end position="485"/>
    </location>
</feature>
<feature type="transmembrane region" description="Helical" evidence="1">
    <location>
        <begin position="415"/>
        <end position="433"/>
    </location>
</feature>
<organism evidence="5 6">
    <name type="scientific">Lentibacillus amyloliquefaciens</name>
    <dbReference type="NCBI Taxonomy" id="1472767"/>
    <lineage>
        <taxon>Bacteria</taxon>
        <taxon>Bacillati</taxon>
        <taxon>Bacillota</taxon>
        <taxon>Bacilli</taxon>
        <taxon>Bacillales</taxon>
        <taxon>Bacillaceae</taxon>
        <taxon>Lentibacillus</taxon>
    </lineage>
</organism>
<feature type="domain" description="DUF2207" evidence="3">
    <location>
        <begin position="27"/>
        <end position="201"/>
    </location>
</feature>
<evidence type="ECO:0000259" key="4">
    <source>
        <dbReference type="Pfam" id="PF20990"/>
    </source>
</evidence>
<dbReference type="STRING" id="1472767.AOX59_01840"/>
<keyword evidence="1" id="KW-0812">Transmembrane</keyword>
<evidence type="ECO:0000259" key="3">
    <source>
        <dbReference type="Pfam" id="PF09972"/>
    </source>
</evidence>
<dbReference type="InterPro" id="IPR048389">
    <property type="entry name" value="YciQ-like_C"/>
</dbReference>
<keyword evidence="2" id="KW-0732">Signal</keyword>
<feature type="chain" id="PRO_5006849418" description="DUF2207 domain-containing protein" evidence="2">
    <location>
        <begin position="22"/>
        <end position="620"/>
    </location>
</feature>
<feature type="signal peptide" evidence="2">
    <location>
        <begin position="1"/>
        <end position="21"/>
    </location>
</feature>
<reference evidence="5 6" key="1">
    <citation type="submission" date="2016-01" db="EMBL/GenBank/DDBJ databases">
        <title>Complete genome sequence of strain Lentibacillus amyloliquefaciens LAM0015T isolated from saline sediment.</title>
        <authorList>
            <person name="Wang J.-L."/>
            <person name="He M.-X."/>
        </authorList>
    </citation>
    <scope>NUCLEOTIDE SEQUENCE [LARGE SCALE GENOMIC DNA]</scope>
    <source>
        <strain evidence="5 6">LAM0015</strain>
    </source>
</reference>
<evidence type="ECO:0000313" key="6">
    <source>
        <dbReference type="Proteomes" id="UP000050331"/>
    </source>
</evidence>
<sequence length="620" mass="70126">MKKIVTCLILFILILTLSACSDDRSFSIDEVTIDAQIQEDGSISVRELFTYTFNGSYEGMTRAIESDEKNFEAYLTEDKDPSVSTENLTSLETEEDDNTYKIFSDSTDETKSVLYRYKIEGSIKKYTDVADLKYAFFDDSNETDLNNLTINIHPPEGTNEENQHFFLHKDETGNLTSGDNGIQYHNSHFEAGSNSQIRFVFPSNQLNNMELTSDKRMNDTILSEEQELAERSENLEANMANITPIVLILLGILASGSVIIFIVHPNRYRGSKDIDSLHGLVEDTDPLFVKYLKEDAHLPDDSFIAGLFSLKQRGIITLEKVPSMLNKDSETYRFTWCGRESETDHADQFLRNWLFREKDEKGAYFLLESLTAQEDETDEAKKEKADDFRTHFDEWTDKVKERDNYQQLKKPFKKFSFVSIPLLIVSSGLFYYFTTIDTIGSTAQWLLPLIAGIITVPGLLFHRNKWVLSGYYFILLLMSAVSFTFEPAVIMTLIFYGLSIITLLVIPEYYWKKDIRRLKYGITQTRASFKDKNYPIGSDPAAAERRLAYAIVLGAGEEYGEQCNTSGPLSTAEMYYPLLHNPVYATTSFSAANAALYTAVTQVNTSNTTAATGGGGAGAF</sequence>
<keyword evidence="6" id="KW-1185">Reference proteome</keyword>
<protein>
    <recommendedName>
        <fullName evidence="7">DUF2207 domain-containing protein</fullName>
    </recommendedName>
</protein>
<name>A0A0U4G482_9BACI</name>
<dbReference type="KEGG" id="lao:AOX59_01840"/>
<feature type="transmembrane region" description="Helical" evidence="1">
    <location>
        <begin position="491"/>
        <end position="511"/>
    </location>
</feature>
<dbReference type="Pfam" id="PF09972">
    <property type="entry name" value="DUF2207"/>
    <property type="match status" value="1"/>
</dbReference>
<feature type="transmembrane region" description="Helical" evidence="1">
    <location>
        <begin position="445"/>
        <end position="461"/>
    </location>
</feature>
<dbReference type="RefSeq" id="WP_068441017.1">
    <property type="nucleotide sequence ID" value="NZ_CP013862.1"/>
</dbReference>
<dbReference type="Pfam" id="PF20990">
    <property type="entry name" value="DUF2207_C"/>
    <property type="match status" value="1"/>
</dbReference>
<dbReference type="EMBL" id="CP013862">
    <property type="protein sequence ID" value="ALX47450.1"/>
    <property type="molecule type" value="Genomic_DNA"/>
</dbReference>
<dbReference type="InterPro" id="IPR018702">
    <property type="entry name" value="DUF2207"/>
</dbReference>
<proteinExistence type="predicted"/>